<feature type="compositionally biased region" description="Basic and acidic residues" evidence="4">
    <location>
        <begin position="1"/>
        <end position="48"/>
    </location>
</feature>
<protein>
    <submittedName>
        <fullName evidence="6">Ribosome biogenesis protein Rrp14-C</fullName>
    </submittedName>
</protein>
<proteinExistence type="inferred from homology"/>
<accession>S9VNC3</accession>
<comment type="subcellular location">
    <subcellularLocation>
        <location evidence="1">Nucleus</location>
    </subcellularLocation>
</comment>
<evidence type="ECO:0000256" key="3">
    <source>
        <dbReference type="ARBA" id="ARBA00023242"/>
    </source>
</evidence>
<keyword evidence="3" id="KW-0539">Nucleus</keyword>
<dbReference type="PANTHER" id="PTHR14369">
    <property type="entry name" value="SURFEIT LOCUS PROTEIN 6"/>
    <property type="match status" value="1"/>
</dbReference>
<dbReference type="STRING" id="653667.S9VNC3"/>
<dbReference type="RefSeq" id="XP_013025472.1">
    <property type="nucleotide sequence ID" value="XM_013170018.1"/>
</dbReference>
<evidence type="ECO:0000256" key="2">
    <source>
        <dbReference type="ARBA" id="ARBA00005904"/>
    </source>
</evidence>
<dbReference type="GO" id="GO:0003723">
    <property type="term" value="F:RNA binding"/>
    <property type="evidence" value="ECO:0007669"/>
    <property type="project" value="TreeGrafter"/>
</dbReference>
<feature type="region of interest" description="Disordered" evidence="4">
    <location>
        <begin position="175"/>
        <end position="243"/>
    </location>
</feature>
<feature type="compositionally biased region" description="Basic residues" evidence="4">
    <location>
        <begin position="175"/>
        <end position="197"/>
    </location>
</feature>
<dbReference type="OrthoDB" id="444809at2759"/>
<evidence type="ECO:0000256" key="1">
    <source>
        <dbReference type="ARBA" id="ARBA00004123"/>
    </source>
</evidence>
<name>S9VNC3_SCHCR</name>
<dbReference type="GO" id="GO:0003677">
    <property type="term" value="F:DNA binding"/>
    <property type="evidence" value="ECO:0007669"/>
    <property type="project" value="TreeGrafter"/>
</dbReference>
<reference evidence="6 7" key="1">
    <citation type="journal article" date="2011" name="Science">
        <title>Comparative functional genomics of the fission yeasts.</title>
        <authorList>
            <person name="Rhind N."/>
            <person name="Chen Z."/>
            <person name="Yassour M."/>
            <person name="Thompson D.A."/>
            <person name="Haas B.J."/>
            <person name="Habib N."/>
            <person name="Wapinski I."/>
            <person name="Roy S."/>
            <person name="Lin M.F."/>
            <person name="Heiman D.I."/>
            <person name="Young S.K."/>
            <person name="Furuya K."/>
            <person name="Guo Y."/>
            <person name="Pidoux A."/>
            <person name="Chen H.M."/>
            <person name="Robbertse B."/>
            <person name="Goldberg J.M."/>
            <person name="Aoki K."/>
            <person name="Bayne E.H."/>
            <person name="Berlin A.M."/>
            <person name="Desjardins C.A."/>
            <person name="Dobbs E."/>
            <person name="Dukaj L."/>
            <person name="Fan L."/>
            <person name="FitzGerald M.G."/>
            <person name="French C."/>
            <person name="Gujja S."/>
            <person name="Hansen K."/>
            <person name="Keifenheim D."/>
            <person name="Levin J.Z."/>
            <person name="Mosher R.A."/>
            <person name="Mueller C.A."/>
            <person name="Pfiffner J."/>
            <person name="Priest M."/>
            <person name="Russ C."/>
            <person name="Smialowska A."/>
            <person name="Swoboda P."/>
            <person name="Sykes S.M."/>
            <person name="Vaughn M."/>
            <person name="Vengrova S."/>
            <person name="Yoder R."/>
            <person name="Zeng Q."/>
            <person name="Allshire R."/>
            <person name="Baulcombe D."/>
            <person name="Birren B.W."/>
            <person name="Brown W."/>
            <person name="Ekwall K."/>
            <person name="Kellis M."/>
            <person name="Leatherwood J."/>
            <person name="Levin H."/>
            <person name="Margalit H."/>
            <person name="Martienssen R."/>
            <person name="Nieduszynski C.A."/>
            <person name="Spatafora J.W."/>
            <person name="Friedman N."/>
            <person name="Dalgaard J.Z."/>
            <person name="Baumann P."/>
            <person name="Niki H."/>
            <person name="Regev A."/>
            <person name="Nusbaum C."/>
        </authorList>
    </citation>
    <scope>NUCLEOTIDE SEQUENCE [LARGE SCALE GENOMIC DNA]</scope>
    <source>
        <strain evidence="7">OY26 / ATCC MYA-4695 / CBS 11777 / NBRC 106824 / NRRL Y48691</strain>
    </source>
</reference>
<dbReference type="OMA" id="RIETTQK"/>
<sequence length="243" mass="28216">MSTKSSKEVLQKKLHEKIENFRSQRKIPKDTDRKALIQARKEKAEARAQAKKKAKEAARQSEQRKKSELQAASEDKNLESSEHASNSAKETPDITFGTLLLGEDKFTNGQLKKSSKRKGPTDVYGAMKHLEAKRARIEKYDEEKKKQIEESDTWHRVLLQAEGKKLQDNEKLLKKTMKRKEKEKKKSSIAWKERHKSVQQGLALRQKKRQENLQKRRDSKKSTKKSGKKSDKKSKKPKPSKKK</sequence>
<evidence type="ECO:0000259" key="5">
    <source>
        <dbReference type="Pfam" id="PF04935"/>
    </source>
</evidence>
<feature type="compositionally biased region" description="Basic and acidic residues" evidence="4">
    <location>
        <begin position="55"/>
        <end position="82"/>
    </location>
</feature>
<dbReference type="InterPro" id="IPR007019">
    <property type="entry name" value="SURF6"/>
</dbReference>
<feature type="compositionally biased region" description="Basic residues" evidence="4">
    <location>
        <begin position="217"/>
        <end position="243"/>
    </location>
</feature>
<dbReference type="GO" id="GO:0005730">
    <property type="term" value="C:nucleolus"/>
    <property type="evidence" value="ECO:0007669"/>
    <property type="project" value="TreeGrafter"/>
</dbReference>
<dbReference type="GO" id="GO:0042274">
    <property type="term" value="P:ribosomal small subunit biogenesis"/>
    <property type="evidence" value="ECO:0007669"/>
    <property type="project" value="TreeGrafter"/>
</dbReference>
<gene>
    <name evidence="6" type="ORF">SPOG_01330</name>
</gene>
<feature type="domain" description="Ribosomal RNA-processing protein 14/surfeit locus protein 6 C-terminal" evidence="5">
    <location>
        <begin position="35"/>
        <end position="225"/>
    </location>
</feature>
<dbReference type="PANTHER" id="PTHR14369:SF0">
    <property type="entry name" value="SURFEIT LOCUS PROTEIN 6"/>
    <property type="match status" value="1"/>
</dbReference>
<feature type="region of interest" description="Disordered" evidence="4">
    <location>
        <begin position="107"/>
        <end position="127"/>
    </location>
</feature>
<keyword evidence="7" id="KW-1185">Reference proteome</keyword>
<evidence type="ECO:0000313" key="6">
    <source>
        <dbReference type="EMBL" id="EPY49443.1"/>
    </source>
</evidence>
<dbReference type="InterPro" id="IPR029190">
    <property type="entry name" value="Rrp14/SURF6_C"/>
</dbReference>
<comment type="similarity">
    <text evidence="2">Belongs to the SURF6 family.</text>
</comment>
<evidence type="ECO:0000313" key="7">
    <source>
        <dbReference type="Proteomes" id="UP000015464"/>
    </source>
</evidence>
<dbReference type="GO" id="GO:0042273">
    <property type="term" value="P:ribosomal large subunit biogenesis"/>
    <property type="evidence" value="ECO:0007669"/>
    <property type="project" value="TreeGrafter"/>
</dbReference>
<dbReference type="AlphaFoldDB" id="S9VNC3"/>
<dbReference type="Proteomes" id="UP000015464">
    <property type="component" value="Unassembled WGS sequence"/>
</dbReference>
<dbReference type="EMBL" id="KE546995">
    <property type="protein sequence ID" value="EPY49443.1"/>
    <property type="molecule type" value="Genomic_DNA"/>
</dbReference>
<dbReference type="HOGENOM" id="CLU_1143100_0_0_1"/>
<dbReference type="GeneID" id="25035659"/>
<organism evidence="6 7">
    <name type="scientific">Schizosaccharomyces cryophilus (strain OY26 / ATCC MYA-4695 / CBS 11777 / NBRC 106824 / NRRL Y48691)</name>
    <name type="common">Fission yeast</name>
    <dbReference type="NCBI Taxonomy" id="653667"/>
    <lineage>
        <taxon>Eukaryota</taxon>
        <taxon>Fungi</taxon>
        <taxon>Dikarya</taxon>
        <taxon>Ascomycota</taxon>
        <taxon>Taphrinomycotina</taxon>
        <taxon>Schizosaccharomycetes</taxon>
        <taxon>Schizosaccharomycetales</taxon>
        <taxon>Schizosaccharomycetaceae</taxon>
        <taxon>Schizosaccharomyces</taxon>
    </lineage>
</organism>
<dbReference type="Pfam" id="PF04935">
    <property type="entry name" value="SURF6"/>
    <property type="match status" value="1"/>
</dbReference>
<evidence type="ECO:0000256" key="4">
    <source>
        <dbReference type="SAM" id="MobiDB-lite"/>
    </source>
</evidence>
<dbReference type="eggNOG" id="KOG2885">
    <property type="taxonomic scope" value="Eukaryota"/>
</dbReference>
<feature type="region of interest" description="Disordered" evidence="4">
    <location>
        <begin position="1"/>
        <end position="93"/>
    </location>
</feature>